<proteinExistence type="predicted"/>
<protein>
    <submittedName>
        <fullName evidence="3">HUWE1 associated protein modifying stress responses</fullName>
    </submittedName>
</protein>
<gene>
    <name evidence="3" type="primary">HAPSTR1</name>
    <name evidence="3" type="synonym">si:dkeyp-75b4.8</name>
</gene>
<keyword evidence="1" id="KW-1133">Transmembrane helix</keyword>
<keyword evidence="1" id="KW-0472">Membrane</keyword>
<keyword evidence="4" id="KW-1185">Reference proteome</keyword>
<reference evidence="3" key="2">
    <citation type="submission" date="2025-08" db="UniProtKB">
        <authorList>
            <consortium name="Ensembl"/>
        </authorList>
    </citation>
    <scope>IDENTIFICATION</scope>
</reference>
<dbReference type="PROSITE" id="PS51837">
    <property type="entry name" value="LITAF"/>
    <property type="match status" value="1"/>
</dbReference>
<organism evidence="3 4">
    <name type="scientific">Scleropages formosus</name>
    <name type="common">Asian bonytongue</name>
    <name type="synonym">Osteoglossum formosum</name>
    <dbReference type="NCBI Taxonomy" id="113540"/>
    <lineage>
        <taxon>Eukaryota</taxon>
        <taxon>Metazoa</taxon>
        <taxon>Chordata</taxon>
        <taxon>Craniata</taxon>
        <taxon>Vertebrata</taxon>
        <taxon>Euteleostomi</taxon>
        <taxon>Actinopterygii</taxon>
        <taxon>Neopterygii</taxon>
        <taxon>Teleostei</taxon>
        <taxon>Osteoglossocephala</taxon>
        <taxon>Osteoglossomorpha</taxon>
        <taxon>Osteoglossiformes</taxon>
        <taxon>Osteoglossidae</taxon>
        <taxon>Scleropages</taxon>
    </lineage>
</organism>
<sequence>MTKAQKTEEIDTSSSPYTIPVDEEVKVYHLHPPFSSSRISRDDSYQTVSLGDATNKKFVSYETNLGRSQGMATCPSCKQQVLTNVTYKIGVFAWLMCLVFILCGPGVSAAAGPLSVGPLPECRHRCHQPVQRECGGTSKKLRPRNSDWISTTQQGCFGLG</sequence>
<reference evidence="3" key="3">
    <citation type="submission" date="2025-09" db="UniProtKB">
        <authorList>
            <consortium name="Ensembl"/>
        </authorList>
    </citation>
    <scope>IDENTIFICATION</scope>
</reference>
<name>A0A8C9SKF9_SCLFO</name>
<dbReference type="InterPro" id="IPR006629">
    <property type="entry name" value="LITAF"/>
</dbReference>
<evidence type="ECO:0000313" key="3">
    <source>
        <dbReference type="Ensembl" id="ENSSFOP00015040675.1"/>
    </source>
</evidence>
<feature type="transmembrane region" description="Helical" evidence="1">
    <location>
        <begin position="89"/>
        <end position="111"/>
    </location>
</feature>
<evidence type="ECO:0000256" key="1">
    <source>
        <dbReference type="SAM" id="Phobius"/>
    </source>
</evidence>
<dbReference type="GeneTree" id="ENSGT00390000002886"/>
<dbReference type="AlphaFoldDB" id="A0A8C9SKF9"/>
<reference evidence="3 4" key="1">
    <citation type="submission" date="2019-04" db="EMBL/GenBank/DDBJ databases">
        <authorList>
            <consortium name="Wellcome Sanger Institute Data Sharing"/>
        </authorList>
    </citation>
    <scope>NUCLEOTIDE SEQUENCE [LARGE SCALE GENOMIC DNA]</scope>
</reference>
<feature type="domain" description="LITAF" evidence="2">
    <location>
        <begin position="54"/>
        <end position="143"/>
    </location>
</feature>
<dbReference type="Proteomes" id="UP000694397">
    <property type="component" value="Chromosome 20"/>
</dbReference>
<evidence type="ECO:0000313" key="4">
    <source>
        <dbReference type="Proteomes" id="UP000694397"/>
    </source>
</evidence>
<evidence type="ECO:0000259" key="2">
    <source>
        <dbReference type="PROSITE" id="PS51837"/>
    </source>
</evidence>
<dbReference type="Pfam" id="PF10601">
    <property type="entry name" value="zf-LITAF-like"/>
    <property type="match status" value="1"/>
</dbReference>
<accession>A0A8C9SKF9</accession>
<keyword evidence="1" id="KW-0812">Transmembrane</keyword>
<dbReference type="Ensembl" id="ENSSFOT00015039444.1">
    <property type="protein sequence ID" value="ENSSFOP00015040675.1"/>
    <property type="gene ID" value="ENSSFOG00015031102.1"/>
</dbReference>